<dbReference type="Gene3D" id="1.10.287.70">
    <property type="match status" value="1"/>
</dbReference>
<feature type="transmembrane region" description="Helical" evidence="12">
    <location>
        <begin position="344"/>
        <end position="366"/>
    </location>
</feature>
<evidence type="ECO:0000256" key="12">
    <source>
        <dbReference type="SAM" id="Phobius"/>
    </source>
</evidence>
<dbReference type="OrthoDB" id="433309at2759"/>
<dbReference type="InterPro" id="IPR003975">
    <property type="entry name" value="K_chnl_volt-dep_Kv4"/>
</dbReference>
<dbReference type="InterPro" id="IPR011333">
    <property type="entry name" value="SKP1/BTB/POZ_sf"/>
</dbReference>
<dbReference type="SUPFAM" id="SSF81324">
    <property type="entry name" value="Voltage-gated potassium channels"/>
    <property type="match status" value="1"/>
</dbReference>
<dbReference type="EMBL" id="HAAD01000853">
    <property type="protein sequence ID" value="CDG67085.1"/>
    <property type="molecule type" value="mRNA"/>
</dbReference>
<dbReference type="PANTHER" id="PTHR11537">
    <property type="entry name" value="VOLTAGE-GATED POTASSIUM CHANNEL"/>
    <property type="match status" value="1"/>
</dbReference>
<dbReference type="InterPro" id="IPR000210">
    <property type="entry name" value="BTB/POZ_dom"/>
</dbReference>
<dbReference type="SMART" id="SM00225">
    <property type="entry name" value="BTB"/>
    <property type="match status" value="1"/>
</dbReference>
<evidence type="ECO:0000256" key="11">
    <source>
        <dbReference type="ARBA" id="ARBA00023303"/>
    </source>
</evidence>
<keyword evidence="11" id="KW-0407">Ion channel</keyword>
<dbReference type="InterPro" id="IPR028325">
    <property type="entry name" value="VG_K_chnl"/>
</dbReference>
<feature type="transmembrane region" description="Helical" evidence="12">
    <location>
        <begin position="264"/>
        <end position="285"/>
    </location>
</feature>
<sequence>MSAEDIGAWLMCARTAAISWVPLSHNKLDGLPTVVPPLKKVVINVSGRRYETYDYTLFNHKQTLLGGSEKKYFYDEKNQEYYFDCDPDLFRFILNYYRTGKLHCPKKECAEYFEKELEFFGIKSSNIAECCCNSYWRKKNDMKLMQKNVLDKNVDMKIKNSNKQITFRERIWKYLENPQLTWIGKLFYYITGVFITLSVFSTVFETVECEKGLNCGKKYKDLFFVIETCCVAVFTAEYFARLYGAPNRLLHARSVASIIDIAAVLPYFIGIFITKTVFGGAFISLRVFRVFRIFKFSRHSKGLRILGCTLLSCASELGFLLFSLSLAVVIFSTIIYYIEKDEHHTHFTSIPAGFWYTVVTMTTLGYGDMVPKTVLGKLVGSVCSLCGVLVIALPVPVIVNSFSKIYMGNQRSDNRIADLDLHIFGKETKPTKNIDKIYHKCTTSAEPNHPSKASSNLSFKYDGSFDARCLIEEGYQKNEQTDLGKPLIVVNFIDDKICV</sequence>
<feature type="transmembrane region" description="Helical" evidence="12">
    <location>
        <begin position="305"/>
        <end position="338"/>
    </location>
</feature>
<dbReference type="PRINTS" id="PR01497">
    <property type="entry name" value="SHALCHANNEL"/>
</dbReference>
<dbReference type="GO" id="GO:0001508">
    <property type="term" value="P:action potential"/>
    <property type="evidence" value="ECO:0007669"/>
    <property type="project" value="TreeGrafter"/>
</dbReference>
<name>T2M5B7_HYDVU</name>
<dbReference type="Pfam" id="PF00520">
    <property type="entry name" value="Ion_trans"/>
    <property type="match status" value="1"/>
</dbReference>
<keyword evidence="10 12" id="KW-0472">Membrane</keyword>
<keyword evidence="4 12" id="KW-0812">Transmembrane</keyword>
<keyword evidence="5" id="KW-0631">Potassium channel</keyword>
<dbReference type="FunFam" id="1.20.120.350:FF:000081">
    <property type="entry name" value="Predicted protein"/>
    <property type="match status" value="1"/>
</dbReference>
<keyword evidence="7" id="KW-0630">Potassium</keyword>
<feature type="transmembrane region" description="Helical" evidence="12">
    <location>
        <begin position="186"/>
        <end position="204"/>
    </location>
</feature>
<dbReference type="PRINTS" id="PR01491">
    <property type="entry name" value="KVCHANNEL"/>
</dbReference>
<dbReference type="GO" id="GO:0008076">
    <property type="term" value="C:voltage-gated potassium channel complex"/>
    <property type="evidence" value="ECO:0007669"/>
    <property type="project" value="InterPro"/>
</dbReference>
<keyword evidence="8 12" id="KW-1133">Transmembrane helix</keyword>
<evidence type="ECO:0000256" key="7">
    <source>
        <dbReference type="ARBA" id="ARBA00022958"/>
    </source>
</evidence>
<dbReference type="AlphaFoldDB" id="T2M5B7"/>
<evidence type="ECO:0000259" key="13">
    <source>
        <dbReference type="SMART" id="SM00225"/>
    </source>
</evidence>
<keyword evidence="9" id="KW-0406">Ion transport</keyword>
<evidence type="ECO:0000256" key="1">
    <source>
        <dbReference type="ARBA" id="ARBA00004141"/>
    </source>
</evidence>
<dbReference type="Pfam" id="PF02214">
    <property type="entry name" value="BTB_2"/>
    <property type="match status" value="1"/>
</dbReference>
<dbReference type="FunFam" id="1.10.287.70:FF:000028">
    <property type="entry name" value="potassium voltage-gated channel subfamily D member 3"/>
    <property type="match status" value="1"/>
</dbReference>
<proteinExistence type="evidence at transcript level"/>
<feature type="transmembrane region" description="Helical" evidence="12">
    <location>
        <begin position="224"/>
        <end position="244"/>
    </location>
</feature>
<evidence type="ECO:0000256" key="3">
    <source>
        <dbReference type="ARBA" id="ARBA00022538"/>
    </source>
</evidence>
<evidence type="ECO:0000256" key="6">
    <source>
        <dbReference type="ARBA" id="ARBA00022882"/>
    </source>
</evidence>
<accession>T2M5B7</accession>
<dbReference type="Gene3D" id="1.20.120.350">
    <property type="entry name" value="Voltage-gated potassium channels. Chain C"/>
    <property type="match status" value="1"/>
</dbReference>
<feature type="non-terminal residue" evidence="14">
    <location>
        <position position="1"/>
    </location>
</feature>
<comment type="subcellular location">
    <subcellularLocation>
        <location evidence="1">Membrane</location>
        <topology evidence="1">Multi-pass membrane protein</topology>
    </subcellularLocation>
</comment>
<dbReference type="GO" id="GO:0051260">
    <property type="term" value="P:protein homooligomerization"/>
    <property type="evidence" value="ECO:0007669"/>
    <property type="project" value="InterPro"/>
</dbReference>
<dbReference type="PANTHER" id="PTHR11537:SF105">
    <property type="entry name" value="POTASSIUM VOLTAGE-GATED CHANNEL PROTEIN SHAL"/>
    <property type="match status" value="1"/>
</dbReference>
<feature type="transmembrane region" description="Helical" evidence="12">
    <location>
        <begin position="378"/>
        <end position="399"/>
    </location>
</feature>
<keyword evidence="3" id="KW-0633">Potassium transport</keyword>
<feature type="domain" description="BTB" evidence="13">
    <location>
        <begin position="39"/>
        <end position="139"/>
    </location>
</feature>
<dbReference type="InterPro" id="IPR003131">
    <property type="entry name" value="T1-type_BTB"/>
</dbReference>
<dbReference type="InterPro" id="IPR003968">
    <property type="entry name" value="K_chnl_volt-dep_Kv"/>
</dbReference>
<dbReference type="GO" id="GO:0005249">
    <property type="term" value="F:voltage-gated potassium channel activity"/>
    <property type="evidence" value="ECO:0007669"/>
    <property type="project" value="InterPro"/>
</dbReference>
<dbReference type="InterPro" id="IPR005821">
    <property type="entry name" value="Ion_trans_dom"/>
</dbReference>
<evidence type="ECO:0000256" key="5">
    <source>
        <dbReference type="ARBA" id="ARBA00022826"/>
    </source>
</evidence>
<dbReference type="Gene3D" id="3.30.710.10">
    <property type="entry name" value="Potassium Channel Kv1.1, Chain A"/>
    <property type="match status" value="1"/>
</dbReference>
<reference evidence="14" key="1">
    <citation type="journal article" date="2013" name="Genome Biol. Evol.">
        <title>Punctuated emergences of genetic and phenotypic innovations in eumetazoan, bilaterian, euteleostome, and hominidae ancestors.</title>
        <authorList>
            <person name="Wenger Y."/>
            <person name="Galliot B."/>
        </authorList>
    </citation>
    <scope>NUCLEOTIDE SEQUENCE</scope>
    <source>
        <tissue evidence="14">Whole animals</tissue>
    </source>
</reference>
<evidence type="ECO:0000256" key="9">
    <source>
        <dbReference type="ARBA" id="ARBA00023065"/>
    </source>
</evidence>
<evidence type="ECO:0000256" key="4">
    <source>
        <dbReference type="ARBA" id="ARBA00022692"/>
    </source>
</evidence>
<dbReference type="SUPFAM" id="SSF54695">
    <property type="entry name" value="POZ domain"/>
    <property type="match status" value="1"/>
</dbReference>
<organism evidence="14">
    <name type="scientific">Hydra vulgaris</name>
    <name type="common">Hydra</name>
    <name type="synonym">Hydra attenuata</name>
    <dbReference type="NCBI Taxonomy" id="6087"/>
    <lineage>
        <taxon>Eukaryota</taxon>
        <taxon>Metazoa</taxon>
        <taxon>Cnidaria</taxon>
        <taxon>Hydrozoa</taxon>
        <taxon>Hydroidolina</taxon>
        <taxon>Anthoathecata</taxon>
        <taxon>Aplanulata</taxon>
        <taxon>Hydridae</taxon>
        <taxon>Hydra</taxon>
    </lineage>
</organism>
<evidence type="ECO:0000256" key="2">
    <source>
        <dbReference type="ARBA" id="ARBA00022448"/>
    </source>
</evidence>
<evidence type="ECO:0000256" key="8">
    <source>
        <dbReference type="ARBA" id="ARBA00022989"/>
    </source>
</evidence>
<protein>
    <submittedName>
        <fullName evidence="14">Potassium voltage-gated channel subfamily D member 1</fullName>
    </submittedName>
</protein>
<keyword evidence="2" id="KW-0813">Transport</keyword>
<gene>
    <name evidence="14" type="primary">KCND1</name>
</gene>
<dbReference type="PRINTS" id="PR00169">
    <property type="entry name" value="KCHANNEL"/>
</dbReference>
<evidence type="ECO:0000313" key="14">
    <source>
        <dbReference type="EMBL" id="CDG67085.1"/>
    </source>
</evidence>
<keyword evidence="6" id="KW-0851">Voltage-gated channel</keyword>
<evidence type="ECO:0000256" key="10">
    <source>
        <dbReference type="ARBA" id="ARBA00023136"/>
    </source>
</evidence>
<dbReference type="InterPro" id="IPR027359">
    <property type="entry name" value="Volt_channel_dom_sf"/>
</dbReference>